<dbReference type="AlphaFoldDB" id="A0A1C3ENQ3"/>
<reference evidence="1 2" key="1">
    <citation type="submission" date="2016-05" db="EMBL/GenBank/DDBJ databases">
        <title>Genomic and physiological characterization of Planctopirus sp. isolated from fresh water lake.</title>
        <authorList>
            <person name="Subhash Y."/>
            <person name="Ramana C."/>
        </authorList>
    </citation>
    <scope>NUCLEOTIDE SEQUENCE [LARGE SCALE GENOMIC DNA]</scope>
    <source>
        <strain evidence="1 2">JC280</strain>
    </source>
</reference>
<keyword evidence="2" id="KW-1185">Reference proteome</keyword>
<accession>A0A1C3ENQ3</accession>
<proteinExistence type="predicted"/>
<protein>
    <submittedName>
        <fullName evidence="1">Uncharacterized protein</fullName>
    </submittedName>
</protein>
<sequence length="123" mass="13605">MSDEMSPNYDKLEKDPRILDMLRKLHAALGTDAFDIVDHWHSDLIAVGIASPKNHHVLIYIGVFDDGYYAELELPPSRSDDSLYEVAGRHSGLGFEQLVDIVAKHLSLGSTIMDDNPKNNGGS</sequence>
<name>A0A1C3ENQ3_9PLAN</name>
<dbReference type="EMBL" id="LYDR01000039">
    <property type="protein sequence ID" value="ODA34854.1"/>
    <property type="molecule type" value="Genomic_DNA"/>
</dbReference>
<evidence type="ECO:0000313" key="1">
    <source>
        <dbReference type="EMBL" id="ODA34854.1"/>
    </source>
</evidence>
<comment type="caution">
    <text evidence="1">The sequence shown here is derived from an EMBL/GenBank/DDBJ whole genome shotgun (WGS) entry which is preliminary data.</text>
</comment>
<evidence type="ECO:0000313" key="2">
    <source>
        <dbReference type="Proteomes" id="UP000094828"/>
    </source>
</evidence>
<dbReference type="STRING" id="1841610.A6X21_04165"/>
<dbReference type="Proteomes" id="UP000094828">
    <property type="component" value="Unassembled WGS sequence"/>
</dbReference>
<organism evidence="1 2">
    <name type="scientific">Planctopirus hydrillae</name>
    <dbReference type="NCBI Taxonomy" id="1841610"/>
    <lineage>
        <taxon>Bacteria</taxon>
        <taxon>Pseudomonadati</taxon>
        <taxon>Planctomycetota</taxon>
        <taxon>Planctomycetia</taxon>
        <taxon>Planctomycetales</taxon>
        <taxon>Planctomycetaceae</taxon>
        <taxon>Planctopirus</taxon>
    </lineage>
</organism>
<gene>
    <name evidence="1" type="ORF">A6X21_04165</name>
</gene>